<evidence type="ECO:0000256" key="1">
    <source>
        <dbReference type="PIRSR" id="PIRSR000846-1"/>
    </source>
</evidence>
<dbReference type="PANTHER" id="PTHR38420:SF1">
    <property type="entry name" value="PUTATIVE (AFU_ORTHOLOGUE AFUA_5G14690)-RELATED"/>
    <property type="match status" value="1"/>
</dbReference>
<dbReference type="PIRSF" id="PIRSF000846">
    <property type="entry name" value="ATP_adenylyltr"/>
    <property type="match status" value="1"/>
</dbReference>
<evidence type="ECO:0000259" key="3">
    <source>
        <dbReference type="Pfam" id="PF19327"/>
    </source>
</evidence>
<dbReference type="KEGG" id="cep:Cri9333_0036"/>
<dbReference type="Gene3D" id="3.30.428.70">
    <property type="match status" value="1"/>
</dbReference>
<feature type="domain" description="Ap4A phosphorylase 1/2 N-terminal" evidence="3">
    <location>
        <begin position="1"/>
        <end position="166"/>
    </location>
</feature>
<dbReference type="PANTHER" id="PTHR38420">
    <property type="entry name" value="AP-4-A PHOSPHORYLASE II"/>
    <property type="match status" value="1"/>
</dbReference>
<dbReference type="Proteomes" id="UP000010472">
    <property type="component" value="Chromosome"/>
</dbReference>
<dbReference type="InterPro" id="IPR019200">
    <property type="entry name" value="ATP_adenylylTrfase_C"/>
</dbReference>
<dbReference type="InterPro" id="IPR045759">
    <property type="entry name" value="Ap4A_phos1/2_N"/>
</dbReference>
<dbReference type="SUPFAM" id="SSF54197">
    <property type="entry name" value="HIT-like"/>
    <property type="match status" value="1"/>
</dbReference>
<keyword evidence="4" id="KW-0548">Nucleotidyltransferase</keyword>
<dbReference type="HOGENOM" id="CLU_049915_3_0_3"/>
<keyword evidence="5" id="KW-1185">Reference proteome</keyword>
<dbReference type="AlphaFoldDB" id="K9VU23"/>
<proteinExistence type="predicted"/>
<organism evidence="4 5">
    <name type="scientific">Crinalium epipsammum PCC 9333</name>
    <dbReference type="NCBI Taxonomy" id="1173022"/>
    <lineage>
        <taxon>Bacteria</taxon>
        <taxon>Bacillati</taxon>
        <taxon>Cyanobacteriota</taxon>
        <taxon>Cyanophyceae</taxon>
        <taxon>Gomontiellales</taxon>
        <taxon>Gomontiellaceae</taxon>
        <taxon>Crinalium</taxon>
    </lineage>
</organism>
<dbReference type="STRING" id="1173022.Cri9333_0036"/>
<feature type="active site" description="Nucleophile" evidence="1">
    <location>
        <position position="144"/>
    </location>
</feature>
<dbReference type="InterPro" id="IPR043171">
    <property type="entry name" value="Ap4A_phos1/2-like"/>
</dbReference>
<dbReference type="eggNOG" id="COG4360">
    <property type="taxonomic scope" value="Bacteria"/>
</dbReference>
<dbReference type="PATRIC" id="fig|1173022.3.peg.38"/>
<dbReference type="InterPro" id="IPR009163">
    <property type="entry name" value="Ap4A_phos1/2"/>
</dbReference>
<dbReference type="InterPro" id="IPR036265">
    <property type="entry name" value="HIT-like_sf"/>
</dbReference>
<gene>
    <name evidence="4" type="ORF">Cri9333_0036</name>
</gene>
<name>K9VU23_9CYAN</name>
<feature type="domain" description="ATP adenylyltransferase C-terminal" evidence="2">
    <location>
        <begin position="178"/>
        <end position="284"/>
    </location>
</feature>
<dbReference type="Pfam" id="PF19327">
    <property type="entry name" value="Ap4A_phos_N"/>
    <property type="match status" value="1"/>
</dbReference>
<evidence type="ECO:0000313" key="4">
    <source>
        <dbReference type="EMBL" id="AFZ11039.1"/>
    </source>
</evidence>
<dbReference type="GO" id="GO:0005524">
    <property type="term" value="F:ATP binding"/>
    <property type="evidence" value="ECO:0007669"/>
    <property type="project" value="InterPro"/>
</dbReference>
<accession>K9VU23</accession>
<dbReference type="EMBL" id="CP003620">
    <property type="protein sequence ID" value="AFZ11039.1"/>
    <property type="molecule type" value="Genomic_DNA"/>
</dbReference>
<sequence length="287" mass="32504">MWHKVLQQTEYAHSKGALQPISTNYEFVEESGIRFLVRVVSNLERKHQAKQQNANVIKGKDFNPFLPYEQDLFVTDISDTHICLLNKFNIVDHHLLLVTRQFEEQESLLTQQDFEAMWITLAEIDGLVFYNSGQAAGASQRHKHLQIIPLPLTPEGASIPIEVALKSIEFKDGVGRIPSFQFKHAIAQLDPTWVNSPLQGASATLDCYHTLLSYLNLPVNSKPAPYNLLATREWMMIIARSQERFQSISINSLGFAGALLVRNEEQLQLVKELSPLTILKNVAVTEE</sequence>
<dbReference type="GO" id="GO:0003877">
    <property type="term" value="F:ATP:ADP adenylyltransferase activity"/>
    <property type="evidence" value="ECO:0007669"/>
    <property type="project" value="InterPro"/>
</dbReference>
<reference evidence="4 5" key="1">
    <citation type="submission" date="2012-06" db="EMBL/GenBank/DDBJ databases">
        <title>Finished chromosome of genome of Crinalium epipsammum PCC 9333.</title>
        <authorList>
            <consortium name="US DOE Joint Genome Institute"/>
            <person name="Gugger M."/>
            <person name="Coursin T."/>
            <person name="Rippka R."/>
            <person name="Tandeau De Marsac N."/>
            <person name="Huntemann M."/>
            <person name="Wei C.-L."/>
            <person name="Han J."/>
            <person name="Detter J.C."/>
            <person name="Han C."/>
            <person name="Tapia R."/>
            <person name="Davenport K."/>
            <person name="Daligault H."/>
            <person name="Erkkila T."/>
            <person name="Gu W."/>
            <person name="Munk A.C.C."/>
            <person name="Teshima H."/>
            <person name="Xu Y."/>
            <person name="Chain P."/>
            <person name="Chen A."/>
            <person name="Krypides N."/>
            <person name="Mavromatis K."/>
            <person name="Markowitz V."/>
            <person name="Szeto E."/>
            <person name="Ivanova N."/>
            <person name="Mikhailova N."/>
            <person name="Ovchinnikova G."/>
            <person name="Pagani I."/>
            <person name="Pati A."/>
            <person name="Goodwin L."/>
            <person name="Peters L."/>
            <person name="Pitluck S."/>
            <person name="Woyke T."/>
            <person name="Kerfeld C."/>
        </authorList>
    </citation>
    <scope>NUCLEOTIDE SEQUENCE [LARGE SCALE GENOMIC DNA]</scope>
    <source>
        <strain evidence="4 5">PCC 9333</strain>
    </source>
</reference>
<dbReference type="Pfam" id="PF09830">
    <property type="entry name" value="ATP_transf"/>
    <property type="match status" value="1"/>
</dbReference>
<keyword evidence="4" id="KW-0808">Transferase</keyword>
<evidence type="ECO:0000259" key="2">
    <source>
        <dbReference type="Pfam" id="PF09830"/>
    </source>
</evidence>
<dbReference type="GO" id="GO:0009117">
    <property type="term" value="P:nucleotide metabolic process"/>
    <property type="evidence" value="ECO:0007669"/>
    <property type="project" value="InterPro"/>
</dbReference>
<protein>
    <submittedName>
        <fullName evidence="4">ATP adenylyltransferase</fullName>
    </submittedName>
</protein>
<evidence type="ECO:0000313" key="5">
    <source>
        <dbReference type="Proteomes" id="UP000010472"/>
    </source>
</evidence>